<name>A0A562MQQ5_9HYPH</name>
<gene>
    <name evidence="1" type="ORF">IQ26_06687</name>
</gene>
<proteinExistence type="predicted"/>
<dbReference type="EMBL" id="VLKT01000067">
    <property type="protein sequence ID" value="TWI22254.1"/>
    <property type="molecule type" value="Genomic_DNA"/>
</dbReference>
<accession>A0A562MQQ5</accession>
<evidence type="ECO:0000313" key="1">
    <source>
        <dbReference type="EMBL" id="TWI22254.1"/>
    </source>
</evidence>
<evidence type="ECO:0000313" key="2">
    <source>
        <dbReference type="Proteomes" id="UP000317122"/>
    </source>
</evidence>
<dbReference type="Proteomes" id="UP000317122">
    <property type="component" value="Unassembled WGS sequence"/>
</dbReference>
<organism evidence="1 2">
    <name type="scientific">Mesorhizobium tianshanense</name>
    <dbReference type="NCBI Taxonomy" id="39844"/>
    <lineage>
        <taxon>Bacteria</taxon>
        <taxon>Pseudomonadati</taxon>
        <taxon>Pseudomonadota</taxon>
        <taxon>Alphaproteobacteria</taxon>
        <taxon>Hyphomicrobiales</taxon>
        <taxon>Phyllobacteriaceae</taxon>
        <taxon>Mesorhizobium</taxon>
    </lineage>
</organism>
<reference evidence="1 2" key="1">
    <citation type="journal article" date="2015" name="Stand. Genomic Sci.">
        <title>Genomic Encyclopedia of Bacterial and Archaeal Type Strains, Phase III: the genomes of soil and plant-associated and newly described type strains.</title>
        <authorList>
            <person name="Whitman W.B."/>
            <person name="Woyke T."/>
            <person name="Klenk H.P."/>
            <person name="Zhou Y."/>
            <person name="Lilburn T.G."/>
            <person name="Beck B.J."/>
            <person name="De Vos P."/>
            <person name="Vandamme P."/>
            <person name="Eisen J.A."/>
            <person name="Garrity G."/>
            <person name="Hugenholtz P."/>
            <person name="Kyrpides N.C."/>
        </authorList>
    </citation>
    <scope>NUCLEOTIDE SEQUENCE [LARGE SCALE GENOMIC DNA]</scope>
    <source>
        <strain evidence="1 2">CGMCC 1.2546</strain>
    </source>
</reference>
<dbReference type="InterPro" id="IPR007948">
    <property type="entry name" value="DUF736"/>
</dbReference>
<dbReference type="Pfam" id="PF05284">
    <property type="entry name" value="DUF736"/>
    <property type="match status" value="1"/>
</dbReference>
<comment type="caution">
    <text evidence="1">The sequence shown here is derived from an EMBL/GenBank/DDBJ whole genome shotgun (WGS) entry which is preliminary data.</text>
</comment>
<dbReference type="OrthoDB" id="7408907at2"/>
<keyword evidence="2" id="KW-1185">Reference proteome</keyword>
<protein>
    <submittedName>
        <fullName evidence="1">Uncharacterized protein DUF736</fullName>
    </submittedName>
</protein>
<dbReference type="AlphaFoldDB" id="A0A562MQQ5"/>
<sequence length="122" mass="13355">MLMISAGLIVLLALIALTAASFIVRNVNYASWDAARVARAGFIEKQTEINGSILNYAKGPDNGPQRRKTMATIGYLTRNEDGSYKGELLTLSHSIPLTLVPIEKTKKDAPNWRTMSGRADYA</sequence>